<name>A0A0F9EGG2_9ZZZZ</name>
<dbReference type="AlphaFoldDB" id="A0A0F9EGG2"/>
<evidence type="ECO:0000313" key="1">
    <source>
        <dbReference type="EMBL" id="KKL23073.1"/>
    </source>
</evidence>
<gene>
    <name evidence="1" type="ORF">LCGC14_2429110</name>
</gene>
<protein>
    <submittedName>
        <fullName evidence="1">Uncharacterized protein</fullName>
    </submittedName>
</protein>
<accession>A0A0F9EGG2</accession>
<organism evidence="1">
    <name type="scientific">marine sediment metagenome</name>
    <dbReference type="NCBI Taxonomy" id="412755"/>
    <lineage>
        <taxon>unclassified sequences</taxon>
        <taxon>metagenomes</taxon>
        <taxon>ecological metagenomes</taxon>
    </lineage>
</organism>
<feature type="non-terminal residue" evidence="1">
    <location>
        <position position="1"/>
    </location>
</feature>
<proteinExistence type="predicted"/>
<dbReference type="EMBL" id="LAZR01037112">
    <property type="protein sequence ID" value="KKL23073.1"/>
    <property type="molecule type" value="Genomic_DNA"/>
</dbReference>
<reference evidence="1" key="1">
    <citation type="journal article" date="2015" name="Nature">
        <title>Complex archaea that bridge the gap between prokaryotes and eukaryotes.</title>
        <authorList>
            <person name="Spang A."/>
            <person name="Saw J.H."/>
            <person name="Jorgensen S.L."/>
            <person name="Zaremba-Niedzwiedzka K."/>
            <person name="Martijn J."/>
            <person name="Lind A.E."/>
            <person name="van Eijk R."/>
            <person name="Schleper C."/>
            <person name="Guy L."/>
            <person name="Ettema T.J."/>
        </authorList>
    </citation>
    <scope>NUCLEOTIDE SEQUENCE</scope>
</reference>
<sequence length="31" mass="3565">RAQDHLNLAQEQLDVILENKVWPGHVVEEAL</sequence>
<comment type="caution">
    <text evidence="1">The sequence shown here is derived from an EMBL/GenBank/DDBJ whole genome shotgun (WGS) entry which is preliminary data.</text>
</comment>